<keyword evidence="12" id="KW-1185">Reference proteome</keyword>
<dbReference type="CDD" id="cd13653">
    <property type="entry name" value="PBP2_phosphate_like_1"/>
    <property type="match status" value="1"/>
</dbReference>
<feature type="chain" id="PRO_5045285367" evidence="9">
    <location>
        <begin position="21"/>
        <end position="315"/>
    </location>
</feature>
<dbReference type="Pfam" id="PF12849">
    <property type="entry name" value="PBP_like_2"/>
    <property type="match status" value="1"/>
</dbReference>
<reference evidence="11 12" key="1">
    <citation type="submission" date="2021-06" db="EMBL/GenBank/DDBJ databases">
        <authorList>
            <person name="Sun Q."/>
            <person name="Li D."/>
        </authorList>
    </citation>
    <scope>NUCLEOTIDE SEQUENCE [LARGE SCALE GENOMIC DNA]</scope>
    <source>
        <strain evidence="11 12">MSJ-40</strain>
    </source>
</reference>
<comment type="subcellular location">
    <subcellularLocation>
        <location evidence="2">Cell membrane</location>
        <topology evidence="2">Lipid-anchor</topology>
    </subcellularLocation>
</comment>
<keyword evidence="8" id="KW-0449">Lipoprotein</keyword>
<evidence type="ECO:0000256" key="9">
    <source>
        <dbReference type="SAM" id="SignalP"/>
    </source>
</evidence>
<protein>
    <submittedName>
        <fullName evidence="11">Phosphate ABC transporter substrate-binding protein</fullName>
    </submittedName>
</protein>
<dbReference type="InterPro" id="IPR024370">
    <property type="entry name" value="PBP_domain"/>
</dbReference>
<feature type="signal peptide" evidence="9">
    <location>
        <begin position="1"/>
        <end position="20"/>
    </location>
</feature>
<dbReference type="PANTHER" id="PTHR30570:SF1">
    <property type="entry name" value="PHOSPHATE-BINDING PROTEIN PSTS"/>
    <property type="match status" value="1"/>
</dbReference>
<name>A0ABS6E7P3_9FIRM</name>
<evidence type="ECO:0000256" key="5">
    <source>
        <dbReference type="ARBA" id="ARBA00022592"/>
    </source>
</evidence>
<keyword evidence="6 9" id="KW-0732">Signal</keyword>
<accession>A0ABS6E7P3</accession>
<dbReference type="Proteomes" id="UP000749471">
    <property type="component" value="Unassembled WGS sequence"/>
</dbReference>
<gene>
    <name evidence="11" type="ORF">KQI42_12920</name>
</gene>
<evidence type="ECO:0000259" key="10">
    <source>
        <dbReference type="Pfam" id="PF12849"/>
    </source>
</evidence>
<feature type="domain" description="PBP" evidence="10">
    <location>
        <begin position="53"/>
        <end position="300"/>
    </location>
</feature>
<comment type="similarity">
    <text evidence="3">Belongs to the PstS family.</text>
</comment>
<dbReference type="RefSeq" id="WP_216520406.1">
    <property type="nucleotide sequence ID" value="NZ_JAHLPM010000010.1"/>
</dbReference>
<comment type="subunit">
    <text evidence="4">The complex is composed of two ATP-binding proteins (PstB), two transmembrane proteins (PstC and PstA) and a solute-binding protein (PstS).</text>
</comment>
<evidence type="ECO:0000313" key="12">
    <source>
        <dbReference type="Proteomes" id="UP000749471"/>
    </source>
</evidence>
<dbReference type="EMBL" id="JAHLPM010000010">
    <property type="protein sequence ID" value="MBU5438922.1"/>
    <property type="molecule type" value="Genomic_DNA"/>
</dbReference>
<evidence type="ECO:0000313" key="11">
    <source>
        <dbReference type="EMBL" id="MBU5438922.1"/>
    </source>
</evidence>
<dbReference type="PROSITE" id="PS51257">
    <property type="entry name" value="PROKAR_LIPOPROTEIN"/>
    <property type="match status" value="1"/>
</dbReference>
<evidence type="ECO:0000256" key="6">
    <source>
        <dbReference type="ARBA" id="ARBA00022729"/>
    </source>
</evidence>
<keyword evidence="5" id="KW-0592">Phosphate transport</keyword>
<evidence type="ECO:0000256" key="8">
    <source>
        <dbReference type="ARBA" id="ARBA00023288"/>
    </source>
</evidence>
<comment type="function">
    <text evidence="1">Part of the ABC transporter complex PstSACB involved in phosphate import.</text>
</comment>
<evidence type="ECO:0000256" key="1">
    <source>
        <dbReference type="ARBA" id="ARBA00002841"/>
    </source>
</evidence>
<organism evidence="11 12">
    <name type="scientific">Tissierella simiarum</name>
    <dbReference type="NCBI Taxonomy" id="2841534"/>
    <lineage>
        <taxon>Bacteria</taxon>
        <taxon>Bacillati</taxon>
        <taxon>Bacillota</taxon>
        <taxon>Tissierellia</taxon>
        <taxon>Tissierellales</taxon>
        <taxon>Tissierellaceae</taxon>
        <taxon>Tissierella</taxon>
    </lineage>
</organism>
<evidence type="ECO:0000256" key="3">
    <source>
        <dbReference type="ARBA" id="ARBA00008725"/>
    </source>
</evidence>
<comment type="caution">
    <text evidence="11">The sequence shown here is derived from an EMBL/GenBank/DDBJ whole genome shotgun (WGS) entry which is preliminary data.</text>
</comment>
<evidence type="ECO:0000256" key="2">
    <source>
        <dbReference type="ARBA" id="ARBA00004193"/>
    </source>
</evidence>
<sequence length="315" mass="33992">MKKHISLFLCILLIFGLALTGCSKQDPETTVNGQPENNVNENTGKETEEFKAQMTFNGSSTLAPVISAIATDFIEEFTTWDKVDSSFPSENIAIYVSAGGSGAGVKAVLDGTSDFGMLARGIKDEEKEKIGNAKEFLLGIDALTISINPENPLTKIKDDLSTEEVKKIFSGEYKYWDDVDSSLPHNEIVVVIRDLGGGAHEVFQKSVMGDTSVREDAIQAPSMGALVTKVIENKDAIGYASFGMVNQNLGKLVPLKVDGVEPTKENIVDGSYKISRPLIVVKNGELNPGQQAFMDMVTSSKGSEIIEKMGFVPAN</sequence>
<keyword evidence="7" id="KW-0564">Palmitate</keyword>
<keyword evidence="5" id="KW-0813">Transport</keyword>
<dbReference type="PANTHER" id="PTHR30570">
    <property type="entry name" value="PERIPLASMIC PHOSPHATE BINDING COMPONENT OF PHOSPHATE ABC TRANSPORTER"/>
    <property type="match status" value="1"/>
</dbReference>
<proteinExistence type="inferred from homology"/>
<dbReference type="InterPro" id="IPR050811">
    <property type="entry name" value="Phosphate_ABC_transporter"/>
</dbReference>
<evidence type="ECO:0000256" key="7">
    <source>
        <dbReference type="ARBA" id="ARBA00023139"/>
    </source>
</evidence>
<evidence type="ECO:0000256" key="4">
    <source>
        <dbReference type="ARBA" id="ARBA00011529"/>
    </source>
</evidence>